<sequence length="666" mass="74432">MLLRSLSGSFNRHVLLCDKSVPFRQLINYSSSLSGDDYQFLEKSVIPTYHFQPSLPRLPIPKLEATCDRYLRAIEPLISGEEFARTSKLVKDFGQNEGKELQKELMAYDKQNKHTSYISEPWFDMYLRSRVPCPIHYNPFMAFAPDPNKPYNDQLTRATNFVISFGRFKRSMDAEVLAPEVFHLNPLKSDTQTFRTVCKTLPSRLSWFGAAAFKAYPLDMSQYKALFNGSRIPKLQKDQLYHDPSAKHFIAIRNGHFFAVDLFDKNGNLLSPEEVHASLAHILGLQLKPAGNSAIGALTTLERDAWAAARQQLESEPGNAASLKEIDGALFALCLDDLKTEDPQRLVKSLLIGDDGSNRWFDKCFQLIVDGNGMATINFEHSWGDGVAVLRLMESSFRDTNSHHFVSPGQAPAAKVDPRNYVRKVEFNVNDSMQQQVNAARTKHEASSGTLDFATVEYPGMNRDSIKRHKLSPDAVMQLAFQIAYMRQYGQTVPTYESCSTAAFRKGRTECMRPATNATSAAVKAFTSATPPSAGELRKLMTECSKVHGELVKEASMGQGFDRHMMGLRVTADRLKRPQPAIFTDKTYHYVNQFILSTSTLSTETIVFGGFGPVVPDGFGIGYNVVGSKVGGVITAYKGKRDAAELAKNLHKSLDDIKRVLDQTQQ</sequence>
<evidence type="ECO:0000256" key="5">
    <source>
        <dbReference type="RuleBase" id="RU003801"/>
    </source>
</evidence>
<keyword evidence="3 5" id="KW-0012">Acyltransferase</keyword>
<feature type="domain" description="Choline/carnitine acyltransferase" evidence="6">
    <location>
        <begin position="58"/>
        <end position="652"/>
    </location>
</feature>
<keyword evidence="2 5" id="KW-0808">Transferase</keyword>
<dbReference type="WBParaSite" id="PSAMB.scaffold6711size8930.g28958.t1">
    <property type="protein sequence ID" value="PSAMB.scaffold6711size8930.g28958.t1"/>
    <property type="gene ID" value="PSAMB.scaffold6711size8930.g28958"/>
</dbReference>
<dbReference type="GO" id="GO:0005739">
    <property type="term" value="C:mitochondrion"/>
    <property type="evidence" value="ECO:0007669"/>
    <property type="project" value="TreeGrafter"/>
</dbReference>
<evidence type="ECO:0000256" key="4">
    <source>
        <dbReference type="PIRSR" id="PIRSR600542-1"/>
    </source>
</evidence>
<dbReference type="InterPro" id="IPR000542">
    <property type="entry name" value="Carn_acyl_trans"/>
</dbReference>
<evidence type="ECO:0000313" key="7">
    <source>
        <dbReference type="Proteomes" id="UP000887566"/>
    </source>
</evidence>
<dbReference type="Pfam" id="PF00755">
    <property type="entry name" value="Carn_acyltransf"/>
    <property type="match status" value="1"/>
</dbReference>
<proteinExistence type="inferred from homology"/>
<dbReference type="PROSITE" id="PS00440">
    <property type="entry name" value="ACYLTRANSF_C_2"/>
    <property type="match status" value="1"/>
</dbReference>
<dbReference type="SUPFAM" id="SSF52777">
    <property type="entry name" value="CoA-dependent acyltransferases"/>
    <property type="match status" value="2"/>
</dbReference>
<protein>
    <submittedName>
        <fullName evidence="8">Choline/carnitine acyltransferase domain-containing protein</fullName>
    </submittedName>
</protein>
<dbReference type="InterPro" id="IPR039551">
    <property type="entry name" value="Cho/carn_acyl_trans"/>
</dbReference>
<dbReference type="Gene3D" id="3.30.559.10">
    <property type="entry name" value="Chloramphenicol acetyltransferase-like domain"/>
    <property type="match status" value="1"/>
</dbReference>
<evidence type="ECO:0000259" key="6">
    <source>
        <dbReference type="Pfam" id="PF00755"/>
    </source>
</evidence>
<keyword evidence="7" id="KW-1185">Reference proteome</keyword>
<dbReference type="InterPro" id="IPR023213">
    <property type="entry name" value="CAT-like_dom_sf"/>
</dbReference>
<name>A0A914X7I9_9BILA</name>
<dbReference type="Gene3D" id="3.30.559.70">
    <property type="entry name" value="Choline/Carnitine o-acyltransferase, domain 2"/>
    <property type="match status" value="1"/>
</dbReference>
<dbReference type="AlphaFoldDB" id="A0A914X7I9"/>
<dbReference type="PANTHER" id="PTHR22589">
    <property type="entry name" value="CARNITINE O-ACYLTRANSFERASE"/>
    <property type="match status" value="1"/>
</dbReference>
<evidence type="ECO:0000256" key="1">
    <source>
        <dbReference type="ARBA" id="ARBA00005232"/>
    </source>
</evidence>
<evidence type="ECO:0000313" key="8">
    <source>
        <dbReference type="WBParaSite" id="PSAMB.scaffold6711size8930.g28958.t1"/>
    </source>
</evidence>
<feature type="active site" description="Proton acceptor" evidence="4">
    <location>
        <position position="381"/>
    </location>
</feature>
<accession>A0A914X7I9</accession>
<dbReference type="PANTHER" id="PTHR22589:SF16">
    <property type="entry name" value="CARNITINE O-PALMITOYLTRANSFERASE 2, MITOCHONDRIAL"/>
    <property type="match status" value="1"/>
</dbReference>
<dbReference type="InterPro" id="IPR042231">
    <property type="entry name" value="Cho/carn_acyl_trans_2"/>
</dbReference>
<evidence type="ECO:0000256" key="2">
    <source>
        <dbReference type="ARBA" id="ARBA00022679"/>
    </source>
</evidence>
<organism evidence="7 8">
    <name type="scientific">Plectus sambesii</name>
    <dbReference type="NCBI Taxonomy" id="2011161"/>
    <lineage>
        <taxon>Eukaryota</taxon>
        <taxon>Metazoa</taxon>
        <taxon>Ecdysozoa</taxon>
        <taxon>Nematoda</taxon>
        <taxon>Chromadorea</taxon>
        <taxon>Plectida</taxon>
        <taxon>Plectina</taxon>
        <taxon>Plectoidea</taxon>
        <taxon>Plectidae</taxon>
        <taxon>Plectus</taxon>
    </lineage>
</organism>
<evidence type="ECO:0000256" key="3">
    <source>
        <dbReference type="ARBA" id="ARBA00023315"/>
    </source>
</evidence>
<dbReference type="GO" id="GO:0006635">
    <property type="term" value="P:fatty acid beta-oxidation"/>
    <property type="evidence" value="ECO:0007669"/>
    <property type="project" value="TreeGrafter"/>
</dbReference>
<dbReference type="GO" id="GO:0004095">
    <property type="term" value="F:carnitine O-palmitoyltransferase activity"/>
    <property type="evidence" value="ECO:0007669"/>
    <property type="project" value="TreeGrafter"/>
</dbReference>
<reference evidence="8" key="1">
    <citation type="submission" date="2022-11" db="UniProtKB">
        <authorList>
            <consortium name="WormBaseParasite"/>
        </authorList>
    </citation>
    <scope>IDENTIFICATION</scope>
</reference>
<dbReference type="Proteomes" id="UP000887566">
    <property type="component" value="Unplaced"/>
</dbReference>
<comment type="similarity">
    <text evidence="1 5">Belongs to the carnitine/choline acetyltransferase family.</text>
</comment>